<keyword evidence="4" id="KW-1185">Reference proteome</keyword>
<feature type="region of interest" description="Disordered" evidence="1">
    <location>
        <begin position="180"/>
        <end position="202"/>
    </location>
</feature>
<protein>
    <recommendedName>
        <fullName evidence="2">PB1-like domain-containing protein</fullName>
    </recommendedName>
</protein>
<name>A0ABU6STX3_9FABA</name>
<sequence length="202" mass="22339">MANVKTLIFHHMGMLERSPNGGLHYSGGLVSEKRVSAKKCNLNLIKALFIDLGYNCYNEVHWLEPRFDLARGLSMIRTDDDVVNMCEATLMNGRKIHLYFEHPVIANPDVIEPVDVSNDTEVEYGGADDVDVKQEHKNLEEQEVGDENHENLVAAIEVQSSPRQTSLAQAHKDPIREVNNAAAAKGDIAEEGAGGYEKKGQG</sequence>
<evidence type="ECO:0000313" key="4">
    <source>
        <dbReference type="Proteomes" id="UP001341840"/>
    </source>
</evidence>
<feature type="domain" description="PB1-like" evidence="2">
    <location>
        <begin position="3"/>
        <end position="102"/>
    </location>
</feature>
<accession>A0ABU6STX3</accession>
<reference evidence="3 4" key="1">
    <citation type="journal article" date="2023" name="Plants (Basel)">
        <title>Bridging the Gap: Combining Genomics and Transcriptomics Approaches to Understand Stylosanthes scabra, an Orphan Legume from the Brazilian Caatinga.</title>
        <authorList>
            <person name="Ferreira-Neto J.R.C."/>
            <person name="da Silva M.D."/>
            <person name="Binneck E."/>
            <person name="de Melo N.F."/>
            <person name="da Silva R.H."/>
            <person name="de Melo A.L.T.M."/>
            <person name="Pandolfi V."/>
            <person name="Bustamante F.O."/>
            <person name="Brasileiro-Vidal A.C."/>
            <person name="Benko-Iseppon A.M."/>
        </authorList>
    </citation>
    <scope>NUCLEOTIDE SEQUENCE [LARGE SCALE GENOMIC DNA]</scope>
    <source>
        <tissue evidence="3">Leaves</tissue>
    </source>
</reference>
<proteinExistence type="predicted"/>
<dbReference type="InterPro" id="IPR058594">
    <property type="entry name" value="PB1-like_dom_pln"/>
</dbReference>
<comment type="caution">
    <text evidence="3">The sequence shown here is derived from an EMBL/GenBank/DDBJ whole genome shotgun (WGS) entry which is preliminary data.</text>
</comment>
<dbReference type="Proteomes" id="UP001341840">
    <property type="component" value="Unassembled WGS sequence"/>
</dbReference>
<evidence type="ECO:0000259" key="2">
    <source>
        <dbReference type="Pfam" id="PF26130"/>
    </source>
</evidence>
<dbReference type="EMBL" id="JASCZI010061998">
    <property type="protein sequence ID" value="MED6139884.1"/>
    <property type="molecule type" value="Genomic_DNA"/>
</dbReference>
<evidence type="ECO:0000313" key="3">
    <source>
        <dbReference type="EMBL" id="MED6139884.1"/>
    </source>
</evidence>
<dbReference type="Pfam" id="PF26130">
    <property type="entry name" value="PB1-like"/>
    <property type="match status" value="1"/>
</dbReference>
<evidence type="ECO:0000256" key="1">
    <source>
        <dbReference type="SAM" id="MobiDB-lite"/>
    </source>
</evidence>
<gene>
    <name evidence="3" type="ORF">PIB30_088106</name>
</gene>
<organism evidence="3 4">
    <name type="scientific">Stylosanthes scabra</name>
    <dbReference type="NCBI Taxonomy" id="79078"/>
    <lineage>
        <taxon>Eukaryota</taxon>
        <taxon>Viridiplantae</taxon>
        <taxon>Streptophyta</taxon>
        <taxon>Embryophyta</taxon>
        <taxon>Tracheophyta</taxon>
        <taxon>Spermatophyta</taxon>
        <taxon>Magnoliopsida</taxon>
        <taxon>eudicotyledons</taxon>
        <taxon>Gunneridae</taxon>
        <taxon>Pentapetalae</taxon>
        <taxon>rosids</taxon>
        <taxon>fabids</taxon>
        <taxon>Fabales</taxon>
        <taxon>Fabaceae</taxon>
        <taxon>Papilionoideae</taxon>
        <taxon>50 kb inversion clade</taxon>
        <taxon>dalbergioids sensu lato</taxon>
        <taxon>Dalbergieae</taxon>
        <taxon>Pterocarpus clade</taxon>
        <taxon>Stylosanthes</taxon>
    </lineage>
</organism>